<organism evidence="2 3">
    <name type="scientific">Bradyrhizobium centrolobii</name>
    <dbReference type="NCBI Taxonomy" id="1505087"/>
    <lineage>
        <taxon>Bacteria</taxon>
        <taxon>Pseudomonadati</taxon>
        <taxon>Pseudomonadota</taxon>
        <taxon>Alphaproteobacteria</taxon>
        <taxon>Hyphomicrobiales</taxon>
        <taxon>Nitrobacteraceae</taxon>
        <taxon>Bradyrhizobium</taxon>
    </lineage>
</organism>
<feature type="chain" id="PRO_5008055697" description="YkuD domain-containing protein" evidence="1">
    <location>
        <begin position="28"/>
        <end position="329"/>
    </location>
</feature>
<feature type="signal peptide" evidence="1">
    <location>
        <begin position="1"/>
        <end position="27"/>
    </location>
</feature>
<accession>A0A176Z9V9</accession>
<evidence type="ECO:0008006" key="4">
    <source>
        <dbReference type="Google" id="ProtNLM"/>
    </source>
</evidence>
<dbReference type="AlphaFoldDB" id="A0A176Z9V9"/>
<protein>
    <recommendedName>
        <fullName evidence="4">YkuD domain-containing protein</fullName>
    </recommendedName>
</protein>
<proteinExistence type="predicted"/>
<dbReference type="EMBL" id="LUUB01000011">
    <property type="protein sequence ID" value="OAF16643.1"/>
    <property type="molecule type" value="Genomic_DNA"/>
</dbReference>
<evidence type="ECO:0000313" key="3">
    <source>
        <dbReference type="Proteomes" id="UP000076959"/>
    </source>
</evidence>
<comment type="caution">
    <text evidence="2">The sequence shown here is derived from an EMBL/GenBank/DDBJ whole genome shotgun (WGS) entry which is preliminary data.</text>
</comment>
<dbReference type="Proteomes" id="UP000076959">
    <property type="component" value="Unassembled WGS sequence"/>
</dbReference>
<sequence>MRSGLSFLKMVGLSVTMAAWLAAGSFAAEQTSDVPAWLRDHIGEGDGQIAQVVLQRARALYLRKVNEGVVKNPCYFAMDATRPNDLGNGRLGSRFYVICQADRSFRAISAGHGSGRNLKGVADFANGRECAKNFGNAMDSYLTTGGAYVTGETKTSFKGYYRVSTKQDAALTRSFVQFDGEGETANARPRAIGGHAAVTLKDICLRKNPRSPYANQNGYVPFGTLVDYSGGRSDGCTSWSPSDAQQIVPLLKDDPTTVYIYPESHDIEAVAQAAATRQSLSRAGLYWSAFCLKQIGTPKFWPKEVLEPILARYHKDPELPAQSPPVCKP</sequence>
<keyword evidence="3" id="KW-1185">Reference proteome</keyword>
<evidence type="ECO:0000313" key="2">
    <source>
        <dbReference type="EMBL" id="OAF16643.1"/>
    </source>
</evidence>
<keyword evidence="1" id="KW-0732">Signal</keyword>
<reference evidence="2 3" key="1">
    <citation type="submission" date="2016-03" db="EMBL/GenBank/DDBJ databases">
        <title>Draft Genome Sequence of the Strain BR 10245 (Bradyrhizobium sp.) isolated from nodules of Centrolobium paraense.</title>
        <authorList>
            <person name="Simoes-Araujo J.L.Sr."/>
            <person name="Barauna A.C."/>
            <person name="Silva K."/>
            <person name="Zilli J.E."/>
        </authorList>
    </citation>
    <scope>NUCLEOTIDE SEQUENCE [LARGE SCALE GENOMIC DNA]</scope>
    <source>
        <strain evidence="2 3">BR 10245</strain>
    </source>
</reference>
<evidence type="ECO:0000256" key="1">
    <source>
        <dbReference type="SAM" id="SignalP"/>
    </source>
</evidence>
<name>A0A176Z9V9_9BRAD</name>
<gene>
    <name evidence="2" type="ORF">AYJ54_37825</name>
</gene>